<feature type="region of interest" description="Disordered" evidence="1">
    <location>
        <begin position="1"/>
        <end position="52"/>
    </location>
</feature>
<evidence type="ECO:0000313" key="4">
    <source>
        <dbReference type="WBParaSite" id="SSLN_0001073101-mRNA-1"/>
    </source>
</evidence>
<reference evidence="4" key="1">
    <citation type="submission" date="2016-06" db="UniProtKB">
        <authorList>
            <consortium name="WormBaseParasite"/>
        </authorList>
    </citation>
    <scope>IDENTIFICATION</scope>
</reference>
<sequence length="67" mass="7219">MNIHDSGIHPSVESTDMPRTPSTPATRATPTTLTITNTTRTDDKDPGPLGLSCPHCACNCTDQRLRL</sequence>
<dbReference type="EMBL" id="UYSU01035804">
    <property type="protein sequence ID" value="VDL96717.1"/>
    <property type="molecule type" value="Genomic_DNA"/>
</dbReference>
<proteinExistence type="predicted"/>
<organism evidence="4">
    <name type="scientific">Schistocephalus solidus</name>
    <name type="common">Tapeworm</name>
    <dbReference type="NCBI Taxonomy" id="70667"/>
    <lineage>
        <taxon>Eukaryota</taxon>
        <taxon>Metazoa</taxon>
        <taxon>Spiralia</taxon>
        <taxon>Lophotrochozoa</taxon>
        <taxon>Platyhelminthes</taxon>
        <taxon>Cestoda</taxon>
        <taxon>Eucestoda</taxon>
        <taxon>Diphyllobothriidea</taxon>
        <taxon>Diphyllobothriidae</taxon>
        <taxon>Schistocephalus</taxon>
    </lineage>
</organism>
<accession>A0A183T1I4</accession>
<name>A0A183T1I4_SCHSO</name>
<reference evidence="2 3" key="2">
    <citation type="submission" date="2018-11" db="EMBL/GenBank/DDBJ databases">
        <authorList>
            <consortium name="Pathogen Informatics"/>
        </authorList>
    </citation>
    <scope>NUCLEOTIDE SEQUENCE [LARGE SCALE GENOMIC DNA]</scope>
    <source>
        <strain evidence="2 3">NST_G2</strain>
    </source>
</reference>
<protein>
    <submittedName>
        <fullName evidence="2 4">Uncharacterized protein</fullName>
    </submittedName>
</protein>
<evidence type="ECO:0000313" key="2">
    <source>
        <dbReference type="EMBL" id="VDL96717.1"/>
    </source>
</evidence>
<keyword evidence="3" id="KW-1185">Reference proteome</keyword>
<dbReference type="WBParaSite" id="SSLN_0001073101-mRNA-1">
    <property type="protein sequence ID" value="SSLN_0001073101-mRNA-1"/>
    <property type="gene ID" value="SSLN_0001073101"/>
</dbReference>
<dbReference type="Proteomes" id="UP000275846">
    <property type="component" value="Unassembled WGS sequence"/>
</dbReference>
<evidence type="ECO:0000256" key="1">
    <source>
        <dbReference type="SAM" id="MobiDB-lite"/>
    </source>
</evidence>
<evidence type="ECO:0000313" key="3">
    <source>
        <dbReference type="Proteomes" id="UP000275846"/>
    </source>
</evidence>
<gene>
    <name evidence="2" type="ORF">SSLN_LOCUS10332</name>
</gene>
<dbReference type="AlphaFoldDB" id="A0A183T1I4"/>
<feature type="compositionally biased region" description="Low complexity" evidence="1">
    <location>
        <begin position="18"/>
        <end position="39"/>
    </location>
</feature>